<dbReference type="InterPro" id="IPR036742">
    <property type="entry name" value="ATP_synth_F1_esu_sf_mt"/>
</dbReference>
<dbReference type="PANTHER" id="PTHR12448">
    <property type="entry name" value="ATP SYNTHASE EPSILON CHAIN, MITOCHONDRIAL"/>
    <property type="match status" value="1"/>
</dbReference>
<name>A0A420HFW7_9PEZI</name>
<protein>
    <submittedName>
        <fullName evidence="2">Uncharacterized protein</fullName>
    </submittedName>
</protein>
<dbReference type="EMBL" id="MCBR01019750">
    <property type="protein sequence ID" value="RKF56340.1"/>
    <property type="molecule type" value="Genomic_DNA"/>
</dbReference>
<dbReference type="GO" id="GO:0042776">
    <property type="term" value="P:proton motive force-driven mitochondrial ATP synthesis"/>
    <property type="evidence" value="ECO:0007669"/>
    <property type="project" value="TreeGrafter"/>
</dbReference>
<evidence type="ECO:0000313" key="3">
    <source>
        <dbReference type="Proteomes" id="UP000285405"/>
    </source>
</evidence>
<evidence type="ECO:0000256" key="1">
    <source>
        <dbReference type="ARBA" id="ARBA00009502"/>
    </source>
</evidence>
<sequence>MQNVTHSDKSINLYYLSTVPRIKPKQLSPPLSAIYYQLHNYIDIVITQSTYYILFSNLKLYKMVLASKASGITYNKYLSLAAQAVRRCLKDDKRIIAEKRGEMNLRFAIWKDGRQGKVMNIAETSAAENSHEASP</sequence>
<proteinExistence type="inferred from homology"/>
<dbReference type="Gene3D" id="1.10.1620.20">
    <property type="entry name" value="ATP synthase, F1 complex, epsilon subunit superfamily, mitochondrial"/>
    <property type="match status" value="1"/>
</dbReference>
<dbReference type="InterPro" id="IPR006721">
    <property type="entry name" value="ATP_synth_F1_esu_mt"/>
</dbReference>
<dbReference type="CDD" id="cd12153">
    <property type="entry name" value="F1-ATPase_epsilon"/>
    <property type="match status" value="1"/>
</dbReference>
<gene>
    <name evidence="2" type="ORF">GcC1_197029</name>
</gene>
<dbReference type="Proteomes" id="UP000285405">
    <property type="component" value="Unassembled WGS sequence"/>
</dbReference>
<dbReference type="AlphaFoldDB" id="A0A420HFW7"/>
<dbReference type="GO" id="GO:0046933">
    <property type="term" value="F:proton-transporting ATP synthase activity, rotational mechanism"/>
    <property type="evidence" value="ECO:0007669"/>
    <property type="project" value="InterPro"/>
</dbReference>
<dbReference type="Pfam" id="PF04627">
    <property type="entry name" value="ATP-synt_Eps"/>
    <property type="match status" value="1"/>
</dbReference>
<dbReference type="GO" id="GO:0045259">
    <property type="term" value="C:proton-transporting ATP synthase complex"/>
    <property type="evidence" value="ECO:0007669"/>
    <property type="project" value="InterPro"/>
</dbReference>
<comment type="similarity">
    <text evidence="1">Belongs to the eukaryotic ATPase epsilon family.</text>
</comment>
<reference evidence="2 3" key="1">
    <citation type="journal article" date="2018" name="BMC Genomics">
        <title>Comparative genome analyses reveal sequence features reflecting distinct modes of host-adaptation between dicot and monocot powdery mildew.</title>
        <authorList>
            <person name="Wu Y."/>
            <person name="Ma X."/>
            <person name="Pan Z."/>
            <person name="Kale S.D."/>
            <person name="Song Y."/>
            <person name="King H."/>
            <person name="Zhang Q."/>
            <person name="Presley C."/>
            <person name="Deng X."/>
            <person name="Wei C.I."/>
            <person name="Xiao S."/>
        </authorList>
    </citation>
    <scope>NUCLEOTIDE SEQUENCE [LARGE SCALE GENOMIC DNA]</scope>
    <source>
        <strain evidence="2">UCSC1</strain>
    </source>
</reference>
<dbReference type="GO" id="GO:0005743">
    <property type="term" value="C:mitochondrial inner membrane"/>
    <property type="evidence" value="ECO:0007669"/>
    <property type="project" value="InterPro"/>
</dbReference>
<dbReference type="PANTHER" id="PTHR12448:SF0">
    <property type="entry name" value="ATP SYNTHASE SUBUNIT EPSILON, MITOCHONDRIAL"/>
    <property type="match status" value="1"/>
</dbReference>
<evidence type="ECO:0000313" key="2">
    <source>
        <dbReference type="EMBL" id="RKF56340.1"/>
    </source>
</evidence>
<comment type="caution">
    <text evidence="2">The sequence shown here is derived from an EMBL/GenBank/DDBJ whole genome shotgun (WGS) entry which is preliminary data.</text>
</comment>
<accession>A0A420HFW7</accession>
<dbReference type="SUPFAM" id="SSF48690">
    <property type="entry name" value="Epsilon subunit of mitochondrial F1F0-ATP synthase"/>
    <property type="match status" value="1"/>
</dbReference>
<dbReference type="OrthoDB" id="269124at2759"/>
<organism evidence="2 3">
    <name type="scientific">Golovinomyces cichoracearum</name>
    <dbReference type="NCBI Taxonomy" id="62708"/>
    <lineage>
        <taxon>Eukaryota</taxon>
        <taxon>Fungi</taxon>
        <taxon>Dikarya</taxon>
        <taxon>Ascomycota</taxon>
        <taxon>Pezizomycotina</taxon>
        <taxon>Leotiomycetes</taxon>
        <taxon>Erysiphales</taxon>
        <taxon>Erysiphaceae</taxon>
        <taxon>Golovinomyces</taxon>
    </lineage>
</organism>